<dbReference type="CDD" id="cd11713">
    <property type="entry name" value="GINS_A_psf3"/>
    <property type="match status" value="1"/>
</dbReference>
<evidence type="ECO:0000256" key="1">
    <source>
        <dbReference type="ARBA" id="ARBA00004123"/>
    </source>
</evidence>
<dbReference type="GO" id="GO:1902975">
    <property type="term" value="P:mitotic DNA replication initiation"/>
    <property type="evidence" value="ECO:0007669"/>
    <property type="project" value="TreeGrafter"/>
</dbReference>
<dbReference type="EMBL" id="BFAA01003416">
    <property type="protein sequence ID" value="GCB71137.1"/>
    <property type="molecule type" value="Genomic_DNA"/>
</dbReference>
<feature type="domain" description="GINS subunit" evidence="7">
    <location>
        <begin position="95"/>
        <end position="185"/>
    </location>
</feature>
<evidence type="ECO:0000259" key="7">
    <source>
        <dbReference type="Pfam" id="PF05916"/>
    </source>
</evidence>
<evidence type="ECO:0000256" key="4">
    <source>
        <dbReference type="ARBA" id="ARBA00023242"/>
    </source>
</evidence>
<comment type="function">
    <text evidence="6">The GINS complex plays an essential role in the initiation of DNA replication.</text>
</comment>
<dbReference type="SUPFAM" id="SSF160059">
    <property type="entry name" value="PriA/YqbF domain"/>
    <property type="match status" value="1"/>
</dbReference>
<proteinExistence type="inferred from homology"/>
<evidence type="ECO:0000256" key="3">
    <source>
        <dbReference type="ARBA" id="ARBA00022705"/>
    </source>
</evidence>
<comment type="function">
    <text evidence="5">Required for correct functioning of the GINS complex, a complex that plays an essential role in the initiation of DNA replication, and progression of DNA replication forks. GINS complex is a core component of CDC45-MCM-GINS (CMG) helicase, the molecular machine that unwinds template DNA during replication, and around which the replisome is built.</text>
</comment>
<dbReference type="InterPro" id="IPR038437">
    <property type="entry name" value="GINS_Psf3_sf"/>
</dbReference>
<dbReference type="CDD" id="cd21693">
    <property type="entry name" value="GINS_B_Psf3"/>
    <property type="match status" value="1"/>
</dbReference>
<protein>
    <recommendedName>
        <fullName evidence="6">DNA replication complex GINS protein PSF3</fullName>
    </recommendedName>
</protein>
<evidence type="ECO:0000256" key="6">
    <source>
        <dbReference type="RuleBase" id="RU367161"/>
    </source>
</evidence>
<evidence type="ECO:0000313" key="10">
    <source>
        <dbReference type="Proteomes" id="UP000288216"/>
    </source>
</evidence>
<comment type="similarity">
    <text evidence="2 6">Belongs to the GINS3/PSF3 family.</text>
</comment>
<dbReference type="Pfam" id="PF22466">
    <property type="entry name" value="PSF3_N"/>
    <property type="match status" value="1"/>
</dbReference>
<keyword evidence="4 6" id="KW-0539">Nucleus</keyword>
<sequence length="211" mass="24022">MPRSESYMPVAPGGLDENFFSLDDILMTQEKIPCRTEMVLPRLGFLDKSSEADLIPEGTKMELPLWLGKGLCDPKRRILSAGTPKVYKGGWRTIFSADAKVVDLHKMGPYYYGFGTQLLHFNNPENTEIAQTILQTFVNRFRRIMDSSQNAYNEDTSSLVAHLDELERELFRAGQKGLNEFQKWEKGQAVQITTSNLVQSYGKRKFAEMEA</sequence>
<dbReference type="InterPro" id="IPR036224">
    <property type="entry name" value="GINS_bundle-like_dom_sf"/>
</dbReference>
<dbReference type="STRING" id="75743.A0A401PDD8"/>
<dbReference type="Gene3D" id="1.20.58.2050">
    <property type="match status" value="1"/>
</dbReference>
<dbReference type="InterPro" id="IPR055221">
    <property type="entry name" value="PSF3_N"/>
</dbReference>
<dbReference type="Proteomes" id="UP000288216">
    <property type="component" value="Unassembled WGS sequence"/>
</dbReference>
<gene>
    <name evidence="9" type="ORF">scyTo_0008772</name>
</gene>
<dbReference type="InterPro" id="IPR021151">
    <property type="entry name" value="GINS_A"/>
</dbReference>
<dbReference type="PANTHER" id="PTHR22768:SF0">
    <property type="entry name" value="DNA REPLICATION COMPLEX GINS PROTEIN PSF3"/>
    <property type="match status" value="1"/>
</dbReference>
<evidence type="ECO:0000313" key="9">
    <source>
        <dbReference type="EMBL" id="GCB71137.1"/>
    </source>
</evidence>
<comment type="caution">
    <text evidence="9">The sequence shown here is derived from an EMBL/GenBank/DDBJ whole genome shotgun (WGS) entry which is preliminary data.</text>
</comment>
<dbReference type="AlphaFoldDB" id="A0A401PDD8"/>
<accession>A0A401PDD8</accession>
<evidence type="ECO:0000256" key="2">
    <source>
        <dbReference type="ARBA" id="ARBA00006343"/>
    </source>
</evidence>
<comment type="subcellular location">
    <subcellularLocation>
        <location evidence="1 6">Nucleus</location>
    </subcellularLocation>
</comment>
<reference evidence="9 10" key="1">
    <citation type="journal article" date="2018" name="Nat. Ecol. Evol.">
        <title>Shark genomes provide insights into elasmobranch evolution and the origin of vertebrates.</title>
        <authorList>
            <person name="Hara Y"/>
            <person name="Yamaguchi K"/>
            <person name="Onimaru K"/>
            <person name="Kadota M"/>
            <person name="Koyanagi M"/>
            <person name="Keeley SD"/>
            <person name="Tatsumi K"/>
            <person name="Tanaka K"/>
            <person name="Motone F"/>
            <person name="Kageyama Y"/>
            <person name="Nozu R"/>
            <person name="Adachi N"/>
            <person name="Nishimura O"/>
            <person name="Nakagawa R"/>
            <person name="Tanegashima C"/>
            <person name="Kiyatake I"/>
            <person name="Matsumoto R"/>
            <person name="Murakumo K"/>
            <person name="Nishida K"/>
            <person name="Terakita A"/>
            <person name="Kuratani S"/>
            <person name="Sato K"/>
            <person name="Hyodo S Kuraku.S."/>
        </authorList>
    </citation>
    <scope>NUCLEOTIDE SEQUENCE [LARGE SCALE GENOMIC DNA]</scope>
</reference>
<dbReference type="PANTHER" id="PTHR22768">
    <property type="entry name" value="DNA REPLICATION COMPLEX GINS PROTEIN PSF3"/>
    <property type="match status" value="1"/>
</dbReference>
<dbReference type="OrthoDB" id="10251744at2759"/>
<feature type="domain" description="DNA replication complex GINS protein PSF3 N-terminal" evidence="8">
    <location>
        <begin position="20"/>
        <end position="72"/>
    </location>
</feature>
<dbReference type="OMA" id="AAYKEIY"/>
<name>A0A401PDD8_SCYTO</name>
<dbReference type="InterPro" id="IPR010492">
    <property type="entry name" value="GINS_Psf3"/>
</dbReference>
<keyword evidence="10" id="KW-1185">Reference proteome</keyword>
<evidence type="ECO:0000259" key="8">
    <source>
        <dbReference type="Pfam" id="PF22466"/>
    </source>
</evidence>
<comment type="subunit">
    <text evidence="6">Component of the GINS complex.</text>
</comment>
<evidence type="ECO:0000256" key="5">
    <source>
        <dbReference type="ARBA" id="ARBA00045258"/>
    </source>
</evidence>
<dbReference type="SUPFAM" id="SSF158573">
    <property type="entry name" value="GINS helical bundle-like"/>
    <property type="match status" value="1"/>
</dbReference>
<keyword evidence="3 6" id="KW-0235">DNA replication</keyword>
<dbReference type="GO" id="GO:0000811">
    <property type="term" value="C:GINS complex"/>
    <property type="evidence" value="ECO:0007669"/>
    <property type="project" value="UniProtKB-UniRule"/>
</dbReference>
<organism evidence="9 10">
    <name type="scientific">Scyliorhinus torazame</name>
    <name type="common">Cloudy catshark</name>
    <name type="synonym">Catulus torazame</name>
    <dbReference type="NCBI Taxonomy" id="75743"/>
    <lineage>
        <taxon>Eukaryota</taxon>
        <taxon>Metazoa</taxon>
        <taxon>Chordata</taxon>
        <taxon>Craniata</taxon>
        <taxon>Vertebrata</taxon>
        <taxon>Chondrichthyes</taxon>
        <taxon>Elasmobranchii</taxon>
        <taxon>Galeomorphii</taxon>
        <taxon>Galeoidea</taxon>
        <taxon>Carcharhiniformes</taxon>
        <taxon>Scyliorhinidae</taxon>
        <taxon>Scyliorhinus</taxon>
    </lineage>
</organism>
<dbReference type="Pfam" id="PF05916">
    <property type="entry name" value="Sld5"/>
    <property type="match status" value="1"/>
</dbReference>